<evidence type="ECO:0000256" key="14">
    <source>
        <dbReference type="HAMAP-Rule" id="MF_01006"/>
    </source>
</evidence>
<accession>A0A1F7I3A0</accession>
<evidence type="ECO:0000256" key="4">
    <source>
        <dbReference type="ARBA" id="ARBA00021581"/>
    </source>
</evidence>
<dbReference type="AlphaFoldDB" id="A0A1F7I3A0"/>
<evidence type="ECO:0000256" key="2">
    <source>
        <dbReference type="ARBA" id="ARBA00010621"/>
    </source>
</evidence>
<comment type="similarity">
    <text evidence="2 14">Belongs to the UppP family.</text>
</comment>
<keyword evidence="8 14" id="KW-1133">Transmembrane helix</keyword>
<feature type="transmembrane region" description="Helical" evidence="14">
    <location>
        <begin position="209"/>
        <end position="228"/>
    </location>
</feature>
<keyword evidence="5 14" id="KW-1003">Cell membrane</keyword>
<evidence type="ECO:0000256" key="13">
    <source>
        <dbReference type="ARBA" id="ARBA00047594"/>
    </source>
</evidence>
<dbReference type="GO" id="GO:0005886">
    <property type="term" value="C:plasma membrane"/>
    <property type="evidence" value="ECO:0007669"/>
    <property type="project" value="UniProtKB-SubCell"/>
</dbReference>
<comment type="miscellaneous">
    <text evidence="14">Bacitracin is thought to be involved in the inhibition of peptidoglycan synthesis by sequestering undecaprenyl diphosphate, thereby reducing the pool of lipid carrier available.</text>
</comment>
<keyword evidence="9 14" id="KW-0472">Membrane</keyword>
<reference evidence="15 16" key="1">
    <citation type="journal article" date="2016" name="Nat. Commun.">
        <title>Thousands of microbial genomes shed light on interconnected biogeochemical processes in an aquifer system.</title>
        <authorList>
            <person name="Anantharaman K."/>
            <person name="Brown C.T."/>
            <person name="Hug L.A."/>
            <person name="Sharon I."/>
            <person name="Castelle C.J."/>
            <person name="Probst A.J."/>
            <person name="Thomas B.C."/>
            <person name="Singh A."/>
            <person name="Wilkins M.J."/>
            <person name="Karaoz U."/>
            <person name="Brodie E.L."/>
            <person name="Williams K.H."/>
            <person name="Hubbard S.S."/>
            <person name="Banfield J.F."/>
        </authorList>
    </citation>
    <scope>NUCLEOTIDE SEQUENCE [LARGE SCALE GENOMIC DNA]</scope>
</reference>
<evidence type="ECO:0000256" key="6">
    <source>
        <dbReference type="ARBA" id="ARBA00022692"/>
    </source>
</evidence>
<dbReference type="GO" id="GO:0009252">
    <property type="term" value="P:peptidoglycan biosynthetic process"/>
    <property type="evidence" value="ECO:0007669"/>
    <property type="project" value="UniProtKB-KW"/>
</dbReference>
<comment type="caution">
    <text evidence="15">The sequence shown here is derived from an EMBL/GenBank/DDBJ whole genome shotgun (WGS) entry which is preliminary data.</text>
</comment>
<evidence type="ECO:0000256" key="9">
    <source>
        <dbReference type="ARBA" id="ARBA00023136"/>
    </source>
</evidence>
<comment type="function">
    <text evidence="14">Catalyzes the dephosphorylation of undecaprenyl diphosphate (UPP). Confers resistance to bacitracin.</text>
</comment>
<comment type="subcellular location">
    <subcellularLocation>
        <location evidence="1 14">Cell membrane</location>
        <topology evidence="1 14">Multi-pass membrane protein</topology>
    </subcellularLocation>
</comment>
<name>A0A1F7I3A0_9BACT</name>
<feature type="transmembrane region" description="Helical" evidence="14">
    <location>
        <begin position="71"/>
        <end position="90"/>
    </location>
</feature>
<gene>
    <name evidence="14" type="primary">uppP</name>
    <name evidence="15" type="ORF">A3F03_04795</name>
</gene>
<protein>
    <recommendedName>
        <fullName evidence="4 14">Undecaprenyl-diphosphatase</fullName>
        <ecNumber evidence="3 14">3.6.1.27</ecNumber>
    </recommendedName>
    <alternativeName>
        <fullName evidence="12 14">Bacitracin resistance protein</fullName>
    </alternativeName>
    <alternativeName>
        <fullName evidence="11 14">Undecaprenyl pyrophosphate phosphatase</fullName>
    </alternativeName>
</protein>
<dbReference type="Pfam" id="PF02673">
    <property type="entry name" value="BacA"/>
    <property type="match status" value="1"/>
</dbReference>
<evidence type="ECO:0000313" key="16">
    <source>
        <dbReference type="Proteomes" id="UP000176803"/>
    </source>
</evidence>
<dbReference type="Proteomes" id="UP000176803">
    <property type="component" value="Unassembled WGS sequence"/>
</dbReference>
<feature type="transmembrane region" description="Helical" evidence="14">
    <location>
        <begin position="6"/>
        <end position="29"/>
    </location>
</feature>
<feature type="transmembrane region" description="Helical" evidence="14">
    <location>
        <begin position="41"/>
        <end position="65"/>
    </location>
</feature>
<organism evidence="15 16">
    <name type="scientific">Candidatus Roizmanbacteria bacterium RIFCSPHIGHO2_12_FULL_41_11</name>
    <dbReference type="NCBI Taxonomy" id="1802052"/>
    <lineage>
        <taxon>Bacteria</taxon>
        <taxon>Candidatus Roizmaniibacteriota</taxon>
    </lineage>
</organism>
<feature type="transmembrane region" description="Helical" evidence="14">
    <location>
        <begin position="102"/>
        <end position="122"/>
    </location>
</feature>
<dbReference type="PANTHER" id="PTHR30622:SF3">
    <property type="entry name" value="UNDECAPRENYL-DIPHOSPHATASE"/>
    <property type="match status" value="1"/>
</dbReference>
<evidence type="ECO:0000256" key="7">
    <source>
        <dbReference type="ARBA" id="ARBA00022801"/>
    </source>
</evidence>
<evidence type="ECO:0000256" key="3">
    <source>
        <dbReference type="ARBA" id="ARBA00012374"/>
    </source>
</evidence>
<dbReference type="HAMAP" id="MF_01006">
    <property type="entry name" value="Undec_diphosphatase"/>
    <property type="match status" value="1"/>
</dbReference>
<feature type="transmembrane region" description="Helical" evidence="14">
    <location>
        <begin position="142"/>
        <end position="167"/>
    </location>
</feature>
<dbReference type="GO" id="GO:0008360">
    <property type="term" value="P:regulation of cell shape"/>
    <property type="evidence" value="ECO:0007669"/>
    <property type="project" value="UniProtKB-KW"/>
</dbReference>
<feature type="transmembrane region" description="Helical" evidence="14">
    <location>
        <begin position="179"/>
        <end position="197"/>
    </location>
</feature>
<dbReference type="InterPro" id="IPR003824">
    <property type="entry name" value="UppP"/>
</dbReference>
<keyword evidence="14" id="KW-0573">Peptidoglycan synthesis</keyword>
<evidence type="ECO:0000256" key="12">
    <source>
        <dbReference type="ARBA" id="ARBA00032932"/>
    </source>
</evidence>
<evidence type="ECO:0000256" key="5">
    <source>
        <dbReference type="ARBA" id="ARBA00022475"/>
    </source>
</evidence>
<dbReference type="EC" id="3.6.1.27" evidence="3 14"/>
<feature type="transmembrane region" description="Helical" evidence="14">
    <location>
        <begin position="240"/>
        <end position="258"/>
    </location>
</feature>
<keyword evidence="10 14" id="KW-0046">Antibiotic resistance</keyword>
<dbReference type="GO" id="GO:0050380">
    <property type="term" value="F:undecaprenyl-diphosphatase activity"/>
    <property type="evidence" value="ECO:0007669"/>
    <property type="project" value="UniProtKB-UniRule"/>
</dbReference>
<keyword evidence="14" id="KW-0961">Cell wall biogenesis/degradation</keyword>
<sequence>MNIIQSLILGLVEGITEFLPISSTFHLIFTSKLMGIQATDFIKLFEVVIQAGAILAVLFLYFRQWWQDRQLVIKILVSFLPTAVIGFFLYKIIKTVFFESSYLMIVMFIAVGLVFLLIEYLVSQNKLLLNKSIQSLNYQTAIFVGLVQSLAVIPGVSRAGAVIVAMMGLGIKREEAAKYSFMLSVPTIFAASAWDAWKMRNALTADTGQIYLLFIGFMMAFISAYFVVKWLITYLQNHSLKIFGWYRLVVGIIMLMIGS</sequence>
<keyword evidence="7 14" id="KW-0378">Hydrolase</keyword>
<evidence type="ECO:0000256" key="1">
    <source>
        <dbReference type="ARBA" id="ARBA00004651"/>
    </source>
</evidence>
<evidence type="ECO:0000256" key="11">
    <source>
        <dbReference type="ARBA" id="ARBA00032707"/>
    </source>
</evidence>
<dbReference type="GO" id="GO:0071555">
    <property type="term" value="P:cell wall organization"/>
    <property type="evidence" value="ECO:0007669"/>
    <property type="project" value="UniProtKB-KW"/>
</dbReference>
<keyword evidence="14" id="KW-0133">Cell shape</keyword>
<evidence type="ECO:0000256" key="8">
    <source>
        <dbReference type="ARBA" id="ARBA00022989"/>
    </source>
</evidence>
<keyword evidence="6 14" id="KW-0812">Transmembrane</keyword>
<dbReference type="PANTHER" id="PTHR30622">
    <property type="entry name" value="UNDECAPRENYL-DIPHOSPHATASE"/>
    <property type="match status" value="1"/>
</dbReference>
<dbReference type="EMBL" id="MGAC01000030">
    <property type="protein sequence ID" value="OGK37827.1"/>
    <property type="molecule type" value="Genomic_DNA"/>
</dbReference>
<evidence type="ECO:0000256" key="10">
    <source>
        <dbReference type="ARBA" id="ARBA00023251"/>
    </source>
</evidence>
<proteinExistence type="inferred from homology"/>
<comment type="catalytic activity">
    <reaction evidence="13 14">
        <text>di-trans,octa-cis-undecaprenyl diphosphate + H2O = di-trans,octa-cis-undecaprenyl phosphate + phosphate + H(+)</text>
        <dbReference type="Rhea" id="RHEA:28094"/>
        <dbReference type="ChEBI" id="CHEBI:15377"/>
        <dbReference type="ChEBI" id="CHEBI:15378"/>
        <dbReference type="ChEBI" id="CHEBI:43474"/>
        <dbReference type="ChEBI" id="CHEBI:58405"/>
        <dbReference type="ChEBI" id="CHEBI:60392"/>
        <dbReference type="EC" id="3.6.1.27"/>
    </reaction>
</comment>
<evidence type="ECO:0000313" key="15">
    <source>
        <dbReference type="EMBL" id="OGK37827.1"/>
    </source>
</evidence>
<dbReference type="GO" id="GO:0046677">
    <property type="term" value="P:response to antibiotic"/>
    <property type="evidence" value="ECO:0007669"/>
    <property type="project" value="UniProtKB-UniRule"/>
</dbReference>